<dbReference type="InterPro" id="IPR026669">
    <property type="entry name" value="Arsenite_MeTrfase-like"/>
</dbReference>
<proteinExistence type="predicted"/>
<evidence type="ECO:0000313" key="1">
    <source>
        <dbReference type="EMBL" id="CAD2217552.1"/>
    </source>
</evidence>
<dbReference type="Proteomes" id="UP000515908">
    <property type="component" value="Chromosome 09"/>
</dbReference>
<dbReference type="PANTHER" id="PTHR43675:SF1">
    <property type="entry name" value="RIKEN CDNA 2700097O09 GENE"/>
    <property type="match status" value="1"/>
</dbReference>
<dbReference type="PANTHER" id="PTHR43675">
    <property type="entry name" value="ARSENITE METHYLTRANSFERASE"/>
    <property type="match status" value="1"/>
</dbReference>
<sequence>MESVSINGFVYRIPFPIYIYLLYSTLHTSQTKMEKAQALFDKCAPLLEEAAFSTWKRSEVEMFFQVLAEYHQASAMAEEEEEAEDVAESHYKTTVAEVDRFLVKVKGFLNEKYPFGSIEEPTRVPNSGEVSATAAPVVSVDAFLYDEEDVQQLIEKGQLSDRYCLECGSMKTGLTEFITHSFSRDQLVFIVCYVLPYLRNELQCDVSKLVEVGARFGNLLWACFAAAEERQTVVKEVVGVELDQKMVDVQRALLTRFCSRPKPTNPLTCRIVHSDCFEGEGKAALTGGDVLVLHNVFQYFVQTPADHVRCWTTLRETANRPGQILLCSPPIEETLSGVDEGVIRQHLKTKKRPREETPIGEVIQQWLEEYVECITIDEVRDTFLQLRTAELGCGEDCGDGCCEHEENSVAEDLREGVQNIAVYRVK</sequence>
<accession>A0A7G2CH76</accession>
<dbReference type="Gene3D" id="3.40.50.150">
    <property type="entry name" value="Vaccinia Virus protein VP39"/>
    <property type="match status" value="1"/>
</dbReference>
<dbReference type="InterPro" id="IPR029063">
    <property type="entry name" value="SAM-dependent_MTases_sf"/>
</dbReference>
<evidence type="ECO:0000313" key="2">
    <source>
        <dbReference type="Proteomes" id="UP000515908"/>
    </source>
</evidence>
<reference evidence="1 2" key="1">
    <citation type="submission" date="2020-08" db="EMBL/GenBank/DDBJ databases">
        <authorList>
            <person name="Newling K."/>
            <person name="Davey J."/>
            <person name="Forrester S."/>
        </authorList>
    </citation>
    <scope>NUCLEOTIDE SEQUENCE [LARGE SCALE GENOMIC DNA]</scope>
    <source>
        <strain evidence="2">Crithidia deanei Carvalho (ATCC PRA-265)</strain>
    </source>
</reference>
<organism evidence="1 2">
    <name type="scientific">Angomonas deanei</name>
    <dbReference type="NCBI Taxonomy" id="59799"/>
    <lineage>
        <taxon>Eukaryota</taxon>
        <taxon>Discoba</taxon>
        <taxon>Euglenozoa</taxon>
        <taxon>Kinetoplastea</taxon>
        <taxon>Metakinetoplastina</taxon>
        <taxon>Trypanosomatida</taxon>
        <taxon>Trypanosomatidae</taxon>
        <taxon>Strigomonadinae</taxon>
        <taxon>Angomonas</taxon>
    </lineage>
</organism>
<keyword evidence="2" id="KW-1185">Reference proteome</keyword>
<dbReference type="AlphaFoldDB" id="A0A7G2CH76"/>
<dbReference type="GO" id="GO:0008168">
    <property type="term" value="F:methyltransferase activity"/>
    <property type="evidence" value="ECO:0007669"/>
    <property type="project" value="TreeGrafter"/>
</dbReference>
<dbReference type="VEuPathDB" id="TriTrypDB:ADEAN_000503000"/>
<dbReference type="SUPFAM" id="SSF53335">
    <property type="entry name" value="S-adenosyl-L-methionine-dependent methyltransferases"/>
    <property type="match status" value="1"/>
</dbReference>
<protein>
    <submittedName>
        <fullName evidence="1">Uncharacterized protein</fullName>
    </submittedName>
</protein>
<name>A0A7G2CH76_9TRYP</name>
<dbReference type="EMBL" id="LR877153">
    <property type="protein sequence ID" value="CAD2217552.1"/>
    <property type="molecule type" value="Genomic_DNA"/>
</dbReference>
<gene>
    <name evidence="1" type="ORF">ADEAN_000503000</name>
</gene>